<feature type="binding site" evidence="5">
    <location>
        <position position="253"/>
    </location>
    <ligand>
        <name>S-adenosyl-L-methionine</name>
        <dbReference type="ChEBI" id="CHEBI:59789"/>
    </ligand>
</feature>
<evidence type="ECO:0000313" key="8">
    <source>
        <dbReference type="Proteomes" id="UP000028981"/>
    </source>
</evidence>
<dbReference type="InterPro" id="IPR006027">
    <property type="entry name" value="NusB_RsmB_TIM44"/>
</dbReference>
<protein>
    <recommendedName>
        <fullName evidence="6">SAM-dependent MTase RsmB/NOP-type domain-containing protein</fullName>
    </recommendedName>
</protein>
<sequence length="419" mass="45049">MAAQRLRAILGGEHFAPLSAAELPDGRDRSLANRLINTALRRQGQINLMIAELLDKGMPAKSGTFEAVLRLSLAQLVFLPDIGAHSALFLAVEATKRDAKARHLSGLMNAVLRRAQANSARYGLLEDDTLLPDIFRRKWETAYGADAVARFVDGLVDGAPLDITLKDEDPALVEALGGEKLIADSIRVETRDRPVDALPFYDDGRWWVQDVSSALPARLLTAKAGGNVLDLCAAPGGKTAQLSKAGYVVTALDSDGSRLERLKANMQRLGYEPTVIEADATSYIAAEPFDGILLDAPCSATGTFRRHPEVLWHRNAADIEGRVKLQQGIFARAVKNLAPGGSLVYCVCSLEPEEGEAIVDWALKAFHNLELHPVAPTELPGLEGAVTSGGLVRTLPSMAPNGVDGGMDGFFVARFRRAS</sequence>
<evidence type="ECO:0000256" key="5">
    <source>
        <dbReference type="PROSITE-ProRule" id="PRU01023"/>
    </source>
</evidence>
<dbReference type="Gene3D" id="3.40.50.150">
    <property type="entry name" value="Vaccinia Virus protein VP39"/>
    <property type="match status" value="1"/>
</dbReference>
<organism evidence="7 8">
    <name type="scientific">Devosia riboflavina</name>
    <dbReference type="NCBI Taxonomy" id="46914"/>
    <lineage>
        <taxon>Bacteria</taxon>
        <taxon>Pseudomonadati</taxon>
        <taxon>Pseudomonadota</taxon>
        <taxon>Alphaproteobacteria</taxon>
        <taxon>Hyphomicrobiales</taxon>
        <taxon>Devosiaceae</taxon>
        <taxon>Devosia</taxon>
    </lineage>
</organism>
<dbReference type="InterPro" id="IPR035926">
    <property type="entry name" value="NusB-like_sf"/>
</dbReference>
<dbReference type="STRING" id="46914.JP75_16885"/>
<dbReference type="Gene3D" id="1.10.940.10">
    <property type="entry name" value="NusB-like"/>
    <property type="match status" value="1"/>
</dbReference>
<dbReference type="PANTHER" id="PTHR22807">
    <property type="entry name" value="NOP2 YEAST -RELATED NOL1/NOP2/FMU SUN DOMAIN-CONTAINING"/>
    <property type="match status" value="1"/>
</dbReference>
<gene>
    <name evidence="7" type="ORF">JP75_16885</name>
</gene>
<comment type="caution">
    <text evidence="7">The sequence shown here is derived from an EMBL/GenBank/DDBJ whole genome shotgun (WGS) entry which is preliminary data.</text>
</comment>
<feature type="binding site" evidence="5">
    <location>
        <position position="279"/>
    </location>
    <ligand>
        <name>S-adenosyl-L-methionine</name>
        <dbReference type="ChEBI" id="CHEBI:59789"/>
    </ligand>
</feature>
<keyword evidence="8" id="KW-1185">Reference proteome</keyword>
<dbReference type="GO" id="GO:0008173">
    <property type="term" value="F:RNA methyltransferase activity"/>
    <property type="evidence" value="ECO:0007669"/>
    <property type="project" value="InterPro"/>
</dbReference>
<reference evidence="7 8" key="1">
    <citation type="submission" date="2014-08" db="EMBL/GenBank/DDBJ databases">
        <authorList>
            <person name="Hassan Y.I."/>
            <person name="Lepp D."/>
            <person name="Zhou T."/>
        </authorList>
    </citation>
    <scope>NUCLEOTIDE SEQUENCE [LARGE SCALE GENOMIC DNA]</scope>
    <source>
        <strain evidence="7 8">IFO13584</strain>
    </source>
</reference>
<evidence type="ECO:0000256" key="4">
    <source>
        <dbReference type="ARBA" id="ARBA00022884"/>
    </source>
</evidence>
<feature type="binding site" evidence="5">
    <location>
        <begin position="232"/>
        <end position="238"/>
    </location>
    <ligand>
        <name>S-adenosyl-L-methionine</name>
        <dbReference type="ChEBI" id="CHEBI:59789"/>
    </ligand>
</feature>
<dbReference type="PRINTS" id="PR02008">
    <property type="entry name" value="RCMTFAMILY"/>
</dbReference>
<dbReference type="PROSITE" id="PS51686">
    <property type="entry name" value="SAM_MT_RSMB_NOP"/>
    <property type="match status" value="1"/>
</dbReference>
<dbReference type="Proteomes" id="UP000028981">
    <property type="component" value="Unassembled WGS sequence"/>
</dbReference>
<dbReference type="SUPFAM" id="SSF53335">
    <property type="entry name" value="S-adenosyl-L-methionine-dependent methyltransferases"/>
    <property type="match status" value="1"/>
</dbReference>
<keyword evidence="2 5" id="KW-0808">Transferase</keyword>
<dbReference type="AlphaFoldDB" id="A0A087M048"/>
<proteinExistence type="inferred from homology"/>
<evidence type="ECO:0000259" key="6">
    <source>
        <dbReference type="PROSITE" id="PS51686"/>
    </source>
</evidence>
<keyword evidence="3 5" id="KW-0949">S-adenosyl-L-methionine</keyword>
<dbReference type="GO" id="GO:0006355">
    <property type="term" value="P:regulation of DNA-templated transcription"/>
    <property type="evidence" value="ECO:0007669"/>
    <property type="project" value="InterPro"/>
</dbReference>
<dbReference type="InterPro" id="IPR001678">
    <property type="entry name" value="MeTrfase_RsmB-F_NOP2_dom"/>
</dbReference>
<comment type="similarity">
    <text evidence="5">Belongs to the class I-like SAM-binding methyltransferase superfamily. RsmB/NOP family.</text>
</comment>
<keyword evidence="1 5" id="KW-0489">Methyltransferase</keyword>
<dbReference type="GO" id="GO:0003723">
    <property type="term" value="F:RNA binding"/>
    <property type="evidence" value="ECO:0007669"/>
    <property type="project" value="UniProtKB-UniRule"/>
</dbReference>
<feature type="domain" description="SAM-dependent MTase RsmB/NOP-type" evidence="6">
    <location>
        <begin position="123"/>
        <end position="418"/>
    </location>
</feature>
<dbReference type="Pfam" id="PF01029">
    <property type="entry name" value="NusB"/>
    <property type="match status" value="1"/>
</dbReference>
<accession>A0A087M048</accession>
<dbReference type="InterPro" id="IPR049560">
    <property type="entry name" value="MeTrfase_RsmB-F_NOP2_cat"/>
</dbReference>
<evidence type="ECO:0000313" key="7">
    <source>
        <dbReference type="EMBL" id="KFL30251.1"/>
    </source>
</evidence>
<dbReference type="PANTHER" id="PTHR22807:SF61">
    <property type="entry name" value="NOL1_NOP2_SUN FAMILY PROTEIN _ ANTITERMINATION NUSB DOMAIN-CONTAINING PROTEIN"/>
    <property type="match status" value="1"/>
</dbReference>
<dbReference type="InterPro" id="IPR023267">
    <property type="entry name" value="RCMT"/>
</dbReference>
<evidence type="ECO:0000256" key="1">
    <source>
        <dbReference type="ARBA" id="ARBA00022603"/>
    </source>
</evidence>
<name>A0A087M048_9HYPH</name>
<dbReference type="EMBL" id="JQGC01000015">
    <property type="protein sequence ID" value="KFL30251.1"/>
    <property type="molecule type" value="Genomic_DNA"/>
</dbReference>
<dbReference type="SUPFAM" id="SSF48013">
    <property type="entry name" value="NusB-like"/>
    <property type="match status" value="1"/>
</dbReference>
<keyword evidence="4 5" id="KW-0694">RNA-binding</keyword>
<feature type="active site" description="Nucleophile" evidence="5">
    <location>
        <position position="348"/>
    </location>
</feature>
<evidence type="ECO:0000256" key="2">
    <source>
        <dbReference type="ARBA" id="ARBA00022679"/>
    </source>
</evidence>
<evidence type="ECO:0000256" key="3">
    <source>
        <dbReference type="ARBA" id="ARBA00022691"/>
    </source>
</evidence>
<dbReference type="CDD" id="cd02440">
    <property type="entry name" value="AdoMet_MTases"/>
    <property type="match status" value="1"/>
</dbReference>
<dbReference type="InterPro" id="IPR029063">
    <property type="entry name" value="SAM-dependent_MTases_sf"/>
</dbReference>
<dbReference type="GO" id="GO:0001510">
    <property type="term" value="P:RNA methylation"/>
    <property type="evidence" value="ECO:0007669"/>
    <property type="project" value="InterPro"/>
</dbReference>
<feature type="binding site" evidence="5">
    <location>
        <position position="295"/>
    </location>
    <ligand>
        <name>S-adenosyl-L-methionine</name>
        <dbReference type="ChEBI" id="CHEBI:59789"/>
    </ligand>
</feature>
<dbReference type="Pfam" id="PF01189">
    <property type="entry name" value="Methyltr_RsmB-F"/>
    <property type="match status" value="1"/>
</dbReference>